<evidence type="ECO:0000256" key="1">
    <source>
        <dbReference type="SAM" id="Phobius"/>
    </source>
</evidence>
<accession>A0A2P7BAG9</accession>
<evidence type="ECO:0000313" key="3">
    <source>
        <dbReference type="EMBL" id="PSH63448.1"/>
    </source>
</evidence>
<proteinExistence type="predicted"/>
<sequence length="221" mass="23042">MHIYKSWFWPGLITVALLTVLTGWFLTDPIDQQLTEAANAALEPANSWASAEIDGRDLTLKGVAPSEEALAAALKIAADTRGVRAVDDQTTLLPLADPFSFAITKSDDGILLSGNVPYGDSRARILAAAENAMPGIEILDEMAVARGAPQGFFDLVGFALRQAAQLTNGEVEISGETYNISGTAANSADYDALGAALRMPIPGNGKAGEIKLAVPVNTSGG</sequence>
<evidence type="ECO:0000259" key="2">
    <source>
        <dbReference type="Pfam" id="PF04972"/>
    </source>
</evidence>
<dbReference type="Proteomes" id="UP000241764">
    <property type="component" value="Unassembled WGS sequence"/>
</dbReference>
<keyword evidence="1" id="KW-1133">Transmembrane helix</keyword>
<dbReference type="Gene3D" id="3.40.1520.20">
    <property type="match status" value="2"/>
</dbReference>
<reference evidence="4" key="1">
    <citation type="submission" date="2017-11" db="EMBL/GenBank/DDBJ databases">
        <authorList>
            <person name="Kuznetsova I."/>
            <person name="Sazanova A."/>
            <person name="Chirak E."/>
            <person name="Safronova V."/>
            <person name="Willems A."/>
        </authorList>
    </citation>
    <scope>NUCLEOTIDE SEQUENCE [LARGE SCALE GENOMIC DNA]</scope>
    <source>
        <strain evidence="4">CCBAU 03422</strain>
    </source>
</reference>
<dbReference type="EMBL" id="PGGM01000006">
    <property type="protein sequence ID" value="PSH63448.1"/>
    <property type="molecule type" value="Genomic_DNA"/>
</dbReference>
<dbReference type="OrthoDB" id="5525824at2"/>
<keyword evidence="4" id="KW-1185">Reference proteome</keyword>
<name>A0A2P7BAG9_9HYPH</name>
<evidence type="ECO:0000313" key="4">
    <source>
        <dbReference type="Proteomes" id="UP000241764"/>
    </source>
</evidence>
<keyword evidence="1" id="KW-0472">Membrane</keyword>
<keyword evidence="1" id="KW-0812">Transmembrane</keyword>
<gene>
    <name evidence="3" type="ORF">CU103_14345</name>
</gene>
<dbReference type="Pfam" id="PF04972">
    <property type="entry name" value="BON"/>
    <property type="match status" value="1"/>
</dbReference>
<feature type="transmembrane region" description="Helical" evidence="1">
    <location>
        <begin position="7"/>
        <end position="26"/>
    </location>
</feature>
<dbReference type="InterPro" id="IPR007055">
    <property type="entry name" value="BON_dom"/>
</dbReference>
<protein>
    <recommendedName>
        <fullName evidence="2">BON domain-containing protein</fullName>
    </recommendedName>
</protein>
<dbReference type="RefSeq" id="WP_106664630.1">
    <property type="nucleotide sequence ID" value="NZ_PGGM01000006.1"/>
</dbReference>
<feature type="domain" description="BON" evidence="2">
    <location>
        <begin position="33"/>
        <end position="92"/>
    </location>
</feature>
<comment type="caution">
    <text evidence="3">The sequence shown here is derived from an EMBL/GenBank/DDBJ whole genome shotgun (WGS) entry which is preliminary data.</text>
</comment>
<dbReference type="AlphaFoldDB" id="A0A2P7BAG9"/>
<organism evidence="3 4">
    <name type="scientific">Phyllobacterium sophorae</name>
    <dbReference type="NCBI Taxonomy" id="1520277"/>
    <lineage>
        <taxon>Bacteria</taxon>
        <taxon>Pseudomonadati</taxon>
        <taxon>Pseudomonadota</taxon>
        <taxon>Alphaproteobacteria</taxon>
        <taxon>Hyphomicrobiales</taxon>
        <taxon>Phyllobacteriaceae</taxon>
        <taxon>Phyllobacterium</taxon>
    </lineage>
</organism>